<evidence type="ECO:0000313" key="4">
    <source>
        <dbReference type="EMBL" id="KOB66560.1"/>
    </source>
</evidence>
<dbReference type="GO" id="GO:0005794">
    <property type="term" value="C:Golgi apparatus"/>
    <property type="evidence" value="ECO:0007669"/>
    <property type="project" value="TreeGrafter"/>
</dbReference>
<proteinExistence type="predicted"/>
<protein>
    <submittedName>
        <fullName evidence="4">Polypeptide N-acetylgalactosaminyltransferase 3</fullName>
    </submittedName>
</protein>
<reference evidence="4 5" key="1">
    <citation type="journal article" date="2015" name="Genome Biol. Evol.">
        <title>The genome of winter moth (Operophtera brumata) provides a genomic perspective on sexual dimorphism and phenology.</title>
        <authorList>
            <person name="Derks M.F."/>
            <person name="Smit S."/>
            <person name="Salis L."/>
            <person name="Schijlen E."/>
            <person name="Bossers A."/>
            <person name="Mateman C."/>
            <person name="Pijl A.S."/>
            <person name="de Ridder D."/>
            <person name="Groenen M.A."/>
            <person name="Visser M.E."/>
            <person name="Megens H.J."/>
        </authorList>
    </citation>
    <scope>NUCLEOTIDE SEQUENCE [LARGE SCALE GENOMIC DNA]</scope>
    <source>
        <strain evidence="4">WM2013NL</strain>
        <tissue evidence="4">Head and thorax</tissue>
    </source>
</reference>
<dbReference type="Gene3D" id="3.90.550.10">
    <property type="entry name" value="Spore Coat Polysaccharide Biosynthesis Protein SpsA, Chain A"/>
    <property type="match status" value="1"/>
</dbReference>
<name>A0A0L7KTW2_OPEBR</name>
<dbReference type="EMBL" id="JTDY01005839">
    <property type="protein sequence ID" value="KOB66560.1"/>
    <property type="molecule type" value="Genomic_DNA"/>
</dbReference>
<evidence type="ECO:0000259" key="3">
    <source>
        <dbReference type="Pfam" id="PF00535"/>
    </source>
</evidence>
<keyword evidence="1" id="KW-1015">Disulfide bond</keyword>
<feature type="non-terminal residue" evidence="4">
    <location>
        <position position="1"/>
    </location>
</feature>
<evidence type="ECO:0000313" key="5">
    <source>
        <dbReference type="Proteomes" id="UP000037510"/>
    </source>
</evidence>
<sequence>DFWSLLCRGRKKKIVSLVIFLLCLLNAMFYVSLELYNLNLRFDKNSYVDNTGMRVIVGHYVGGSTGGNLSAEVIHGNNYAPVEGAGEGGRPVQLSPRELIKARELYSLHSYNIVVGDRVSINRTLPDMRSDSVIIVFHNEAWSTLMRTVMSVLLRSPEALLKQVILVDDASDRRYLGRELEDAVAKLDRIRILRSATRTGLVTQGWLEPLLDRAGSDDVWVQKGPRLKTKGGTCLTLATSNKNKNGVDEPLTAKRCVTKDEQIWHFERVPW</sequence>
<keyword evidence="2" id="KW-1133">Transmembrane helix</keyword>
<feature type="non-terminal residue" evidence="4">
    <location>
        <position position="271"/>
    </location>
</feature>
<dbReference type="PANTHER" id="PTHR11675:SF118">
    <property type="entry name" value="POLYPEPTIDE N-ACETYLGALACTOSAMINYLTRANSFERASE 3"/>
    <property type="match status" value="1"/>
</dbReference>
<comment type="caution">
    <text evidence="4">The sequence shown here is derived from an EMBL/GenBank/DDBJ whole genome shotgun (WGS) entry which is preliminary data.</text>
</comment>
<evidence type="ECO:0000256" key="2">
    <source>
        <dbReference type="SAM" id="Phobius"/>
    </source>
</evidence>
<dbReference type="Proteomes" id="UP000037510">
    <property type="component" value="Unassembled WGS sequence"/>
</dbReference>
<dbReference type="PANTHER" id="PTHR11675">
    <property type="entry name" value="N-ACETYLGALACTOSAMINYLTRANSFERASE"/>
    <property type="match status" value="1"/>
</dbReference>
<keyword evidence="5" id="KW-1185">Reference proteome</keyword>
<organism evidence="4 5">
    <name type="scientific">Operophtera brumata</name>
    <name type="common">Winter moth</name>
    <name type="synonym">Phalaena brumata</name>
    <dbReference type="NCBI Taxonomy" id="104452"/>
    <lineage>
        <taxon>Eukaryota</taxon>
        <taxon>Metazoa</taxon>
        <taxon>Ecdysozoa</taxon>
        <taxon>Arthropoda</taxon>
        <taxon>Hexapoda</taxon>
        <taxon>Insecta</taxon>
        <taxon>Pterygota</taxon>
        <taxon>Neoptera</taxon>
        <taxon>Endopterygota</taxon>
        <taxon>Lepidoptera</taxon>
        <taxon>Glossata</taxon>
        <taxon>Ditrysia</taxon>
        <taxon>Geometroidea</taxon>
        <taxon>Geometridae</taxon>
        <taxon>Larentiinae</taxon>
        <taxon>Operophtera</taxon>
    </lineage>
</organism>
<dbReference type="GO" id="GO:0004653">
    <property type="term" value="F:polypeptide N-acetylgalactosaminyltransferase activity"/>
    <property type="evidence" value="ECO:0007669"/>
    <property type="project" value="TreeGrafter"/>
</dbReference>
<accession>A0A0L7KTW2</accession>
<dbReference type="AlphaFoldDB" id="A0A0L7KTW2"/>
<dbReference type="InterPro" id="IPR029044">
    <property type="entry name" value="Nucleotide-diphossugar_trans"/>
</dbReference>
<dbReference type="SUPFAM" id="SSF53448">
    <property type="entry name" value="Nucleotide-diphospho-sugar transferases"/>
    <property type="match status" value="1"/>
</dbReference>
<dbReference type="Pfam" id="PF00535">
    <property type="entry name" value="Glycos_transf_2"/>
    <property type="match status" value="1"/>
</dbReference>
<feature type="transmembrane region" description="Helical" evidence="2">
    <location>
        <begin position="14"/>
        <end position="33"/>
    </location>
</feature>
<gene>
    <name evidence="4" type="ORF">OBRU01_21047</name>
</gene>
<evidence type="ECO:0000256" key="1">
    <source>
        <dbReference type="ARBA" id="ARBA00023157"/>
    </source>
</evidence>
<feature type="domain" description="Glycosyltransferase 2-like" evidence="3">
    <location>
        <begin position="132"/>
        <end position="202"/>
    </location>
</feature>
<keyword evidence="2" id="KW-0812">Transmembrane</keyword>
<keyword evidence="4" id="KW-0808">Transferase</keyword>
<dbReference type="GO" id="GO:0006493">
    <property type="term" value="P:protein O-linked glycosylation"/>
    <property type="evidence" value="ECO:0007669"/>
    <property type="project" value="TreeGrafter"/>
</dbReference>
<keyword evidence="2" id="KW-0472">Membrane</keyword>
<dbReference type="STRING" id="104452.A0A0L7KTW2"/>
<dbReference type="InterPro" id="IPR001173">
    <property type="entry name" value="Glyco_trans_2-like"/>
</dbReference>